<dbReference type="RefSeq" id="WP_049681671.1">
    <property type="nucleotide sequence ID" value="NZ_LFZW01000001.1"/>
</dbReference>
<evidence type="ECO:0000313" key="2">
    <source>
        <dbReference type="Proteomes" id="UP000037146"/>
    </source>
</evidence>
<comment type="caution">
    <text evidence="1">The sequence shown here is derived from an EMBL/GenBank/DDBJ whole genome shotgun (WGS) entry which is preliminary data.</text>
</comment>
<dbReference type="OrthoDB" id="2901718at2"/>
<sequence>MSTFVKSNQTALFSGKYVEVGQGGGKIKRAQTFEAKEGTELPELKSYTIKLAYKGTEKSVERQRQWKLIK</sequence>
<dbReference type="AlphaFoldDB" id="A0A0K9GUL5"/>
<gene>
    <name evidence="1" type="ORF">AC625_13100</name>
</gene>
<dbReference type="EMBL" id="LFZW01000001">
    <property type="protein sequence ID" value="KMY50318.1"/>
    <property type="molecule type" value="Genomic_DNA"/>
</dbReference>
<organism evidence="1 2">
    <name type="scientific">Peribacillus loiseleuriae</name>
    <dbReference type="NCBI Taxonomy" id="1679170"/>
    <lineage>
        <taxon>Bacteria</taxon>
        <taxon>Bacillati</taxon>
        <taxon>Bacillota</taxon>
        <taxon>Bacilli</taxon>
        <taxon>Bacillales</taxon>
        <taxon>Bacillaceae</taxon>
        <taxon>Peribacillus</taxon>
    </lineage>
</organism>
<evidence type="ECO:0000313" key="1">
    <source>
        <dbReference type="EMBL" id="KMY50318.1"/>
    </source>
</evidence>
<keyword evidence="2" id="KW-1185">Reference proteome</keyword>
<name>A0A0K9GUL5_9BACI</name>
<protein>
    <submittedName>
        <fullName evidence="1">Uncharacterized protein</fullName>
    </submittedName>
</protein>
<dbReference type="Proteomes" id="UP000037146">
    <property type="component" value="Unassembled WGS sequence"/>
</dbReference>
<dbReference type="PATRIC" id="fig|1679170.3.peg.2989"/>
<proteinExistence type="predicted"/>
<reference evidence="2" key="1">
    <citation type="submission" date="2015-07" db="EMBL/GenBank/DDBJ databases">
        <title>Genome sequencing project for genomic taxonomy and phylogenomics of Bacillus-like bacteria.</title>
        <authorList>
            <person name="Liu B."/>
            <person name="Wang J."/>
            <person name="Zhu Y."/>
            <person name="Liu G."/>
            <person name="Chen Q."/>
            <person name="Chen Z."/>
            <person name="Lan J."/>
            <person name="Che J."/>
            <person name="Ge C."/>
            <person name="Shi H."/>
            <person name="Pan Z."/>
            <person name="Liu X."/>
        </authorList>
    </citation>
    <scope>NUCLEOTIDE SEQUENCE [LARGE SCALE GENOMIC DNA]</scope>
    <source>
        <strain evidence="2">FJAT-27997</strain>
    </source>
</reference>
<accession>A0A0K9GUL5</accession>